<reference evidence="6" key="1">
    <citation type="journal article" date="2019" name="Int. J. Syst. Evol. Microbiol.">
        <title>The Global Catalogue of Microorganisms (GCM) 10K type strain sequencing project: providing services to taxonomists for standard genome sequencing and annotation.</title>
        <authorList>
            <consortium name="The Broad Institute Genomics Platform"/>
            <consortium name="The Broad Institute Genome Sequencing Center for Infectious Disease"/>
            <person name="Wu L."/>
            <person name="Ma J."/>
        </authorList>
    </citation>
    <scope>NUCLEOTIDE SEQUENCE [LARGE SCALE GENOMIC DNA]</scope>
    <source>
        <strain evidence="6">JCM 6485</strain>
    </source>
</reference>
<organism evidence="5 6">
    <name type="scientific">Clostridium nitritogenes</name>
    <dbReference type="NCBI Taxonomy" id="83340"/>
    <lineage>
        <taxon>Bacteria</taxon>
        <taxon>Bacillati</taxon>
        <taxon>Bacillota</taxon>
        <taxon>Clostridia</taxon>
        <taxon>Eubacteriales</taxon>
        <taxon>Clostridiaceae</taxon>
        <taxon>Clostridium</taxon>
    </lineage>
</organism>
<evidence type="ECO:0000256" key="3">
    <source>
        <dbReference type="ARBA" id="ARBA00023118"/>
    </source>
</evidence>
<evidence type="ECO:0000256" key="1">
    <source>
        <dbReference type="ARBA" id="ARBA00005937"/>
    </source>
</evidence>
<keyword evidence="3" id="KW-0051">Antiviral defense</keyword>
<evidence type="ECO:0000256" key="2">
    <source>
        <dbReference type="ARBA" id="ARBA00022884"/>
    </source>
</evidence>
<dbReference type="RefSeq" id="WP_215635601.1">
    <property type="nucleotide sequence ID" value="NZ_BAAACO010000001.1"/>
</dbReference>
<protein>
    <recommendedName>
        <fullName evidence="4">CRISPR associated protein Cas6 C-terminal domain-containing protein</fullName>
    </recommendedName>
</protein>
<sequence>MQIFELQNKIYLSKDVKQEEVSKEISSLIDITLGRNEKFLELHNKNCFKNYCFDEFYPLEKDKIYKADSLYTFRIRTTNKELAIYLSKEITKSYTNSIKALKSEIKLINKKHIDKIYSITPIIVKNDCGYWKKNLSLEEYSERIKVNLIKKYNKLNNEKIDEDFILFNSIELKNKKPVPLNYKGIKLLGDKISLKISDDPIAQEIAYMSLGTGIGEVNSRGAGFLNFRYL</sequence>
<dbReference type="Pfam" id="PF01881">
    <property type="entry name" value="Cas_Cas6_C"/>
    <property type="match status" value="1"/>
</dbReference>
<dbReference type="InterPro" id="IPR049435">
    <property type="entry name" value="Cas_Cas6_C"/>
</dbReference>
<keyword evidence="6" id="KW-1185">Reference proteome</keyword>
<evidence type="ECO:0000259" key="4">
    <source>
        <dbReference type="Pfam" id="PF01881"/>
    </source>
</evidence>
<comment type="similarity">
    <text evidence="1">Belongs to the CRISPR-associated protein Cas6/Cse3/CasE family.</text>
</comment>
<dbReference type="Proteomes" id="UP001501764">
    <property type="component" value="Unassembled WGS sequence"/>
</dbReference>
<evidence type="ECO:0000313" key="5">
    <source>
        <dbReference type="EMBL" id="GAA0858139.1"/>
    </source>
</evidence>
<proteinExistence type="inferred from homology"/>
<dbReference type="NCBIfam" id="TIGR01877">
    <property type="entry name" value="cas_cas6"/>
    <property type="match status" value="1"/>
</dbReference>
<dbReference type="PANTHER" id="PTHR36984:SF1">
    <property type="entry name" value="CRISPR-ASSOCIATED ENDORIBONUCLEASE CAS6 1"/>
    <property type="match status" value="1"/>
</dbReference>
<accession>A0ABP3WX96</accession>
<comment type="caution">
    <text evidence="5">The sequence shown here is derived from an EMBL/GenBank/DDBJ whole genome shotgun (WGS) entry which is preliminary data.</text>
</comment>
<name>A0ABP3WX96_9CLOT</name>
<dbReference type="EMBL" id="BAAACO010000001">
    <property type="protein sequence ID" value="GAA0858139.1"/>
    <property type="molecule type" value="Genomic_DNA"/>
</dbReference>
<dbReference type="PANTHER" id="PTHR36984">
    <property type="entry name" value="CRISPR-ASSOCIATED ENDORIBONUCLEASE CAS6 1"/>
    <property type="match status" value="1"/>
</dbReference>
<dbReference type="InterPro" id="IPR010156">
    <property type="entry name" value="CRISPR-assoc_prot_Cas6"/>
</dbReference>
<dbReference type="Gene3D" id="3.30.70.1900">
    <property type="match status" value="1"/>
</dbReference>
<keyword evidence="2" id="KW-0694">RNA-binding</keyword>
<evidence type="ECO:0000313" key="6">
    <source>
        <dbReference type="Proteomes" id="UP001501764"/>
    </source>
</evidence>
<gene>
    <name evidence="5" type="ORF">GCM10008916_14730</name>
</gene>
<feature type="domain" description="CRISPR associated protein Cas6 C-terminal" evidence="4">
    <location>
        <begin position="115"/>
        <end position="226"/>
    </location>
</feature>